<dbReference type="Gene3D" id="2.40.160.210">
    <property type="entry name" value="Acyl-CoA thioesterase, double hotdog domain"/>
    <property type="match status" value="1"/>
</dbReference>
<dbReference type="OrthoDB" id="4370297at2"/>
<dbReference type="InterPro" id="IPR049450">
    <property type="entry name" value="ACOT8-like_C"/>
</dbReference>
<protein>
    <submittedName>
        <fullName evidence="3">Acyl-CoA thioesterase</fullName>
    </submittedName>
</protein>
<dbReference type="InterPro" id="IPR029069">
    <property type="entry name" value="HotDog_dom_sf"/>
</dbReference>
<feature type="domain" description="Acyl-CoA thioesterase-like C-terminal" evidence="2">
    <location>
        <begin position="123"/>
        <end position="255"/>
    </location>
</feature>
<evidence type="ECO:0000313" key="3">
    <source>
        <dbReference type="EMBL" id="RAR86221.1"/>
    </source>
</evidence>
<proteinExistence type="predicted"/>
<dbReference type="InterPro" id="IPR049449">
    <property type="entry name" value="TesB_ACOT8-like_N"/>
</dbReference>
<dbReference type="Pfam" id="PF13622">
    <property type="entry name" value="4HBT_3"/>
    <property type="match status" value="1"/>
</dbReference>
<dbReference type="Pfam" id="PF20789">
    <property type="entry name" value="4HBT_3C"/>
    <property type="match status" value="1"/>
</dbReference>
<evidence type="ECO:0000259" key="2">
    <source>
        <dbReference type="Pfam" id="PF20789"/>
    </source>
</evidence>
<dbReference type="Proteomes" id="UP000248856">
    <property type="component" value="Unassembled WGS sequence"/>
</dbReference>
<name>A0A328ZJZ3_9BURK</name>
<dbReference type="RefSeq" id="WP_111875638.1">
    <property type="nucleotide sequence ID" value="NZ_CBCSGC010000052.1"/>
</dbReference>
<reference evidence="3 4" key="1">
    <citation type="submission" date="2018-06" db="EMBL/GenBank/DDBJ databases">
        <title>Genomic Encyclopedia of Archaeal and Bacterial Type Strains, Phase II (KMG-II): from individual species to whole genera.</title>
        <authorList>
            <person name="Goeker M."/>
        </authorList>
    </citation>
    <scope>NUCLEOTIDE SEQUENCE [LARGE SCALE GENOMIC DNA]</scope>
    <source>
        <strain evidence="3 4">CFPB 3232</strain>
    </source>
</reference>
<dbReference type="InterPro" id="IPR042171">
    <property type="entry name" value="Acyl-CoA_hotdog"/>
</dbReference>
<feature type="domain" description="Acyl-CoA thioesterase-like N-terminal HotDog" evidence="1">
    <location>
        <begin position="20"/>
        <end position="102"/>
    </location>
</feature>
<accession>A0A328ZJZ3</accession>
<sequence>MSSLSHVVADFDPALVFHPPGAWSQGRTVYGGLTAALSLQAALGAVRGTAPPLKAAQILFAGPAGGALTFQPTVLREGKSSRSAAVDCVGDSGVAVRSTFLFAQARPSRLQRAPCAAPVVAPPHACPTYDDDGKGPALLQNFEIRFAGAARPLSGSPEPELVAWVRHRGADHVDPAVALVALADCLPPADLACLTEFVPVSSMTWSFELPQPAAAGEWFLLRSHSVHSVSGYTLQAMEVWDQQGRLAMSGQQTVALFG</sequence>
<dbReference type="EMBL" id="QLTA01000002">
    <property type="protein sequence ID" value="RAR86221.1"/>
    <property type="molecule type" value="Genomic_DNA"/>
</dbReference>
<evidence type="ECO:0000259" key="1">
    <source>
        <dbReference type="Pfam" id="PF13622"/>
    </source>
</evidence>
<gene>
    <name evidence="3" type="ORF">AX018_1002183</name>
</gene>
<organism evidence="3 4">
    <name type="scientific">Paracidovorax anthurii</name>
    <dbReference type="NCBI Taxonomy" id="78229"/>
    <lineage>
        <taxon>Bacteria</taxon>
        <taxon>Pseudomonadati</taxon>
        <taxon>Pseudomonadota</taxon>
        <taxon>Betaproteobacteria</taxon>
        <taxon>Burkholderiales</taxon>
        <taxon>Comamonadaceae</taxon>
        <taxon>Paracidovorax</taxon>
    </lineage>
</organism>
<evidence type="ECO:0000313" key="4">
    <source>
        <dbReference type="Proteomes" id="UP000248856"/>
    </source>
</evidence>
<dbReference type="SUPFAM" id="SSF54637">
    <property type="entry name" value="Thioesterase/thiol ester dehydrase-isomerase"/>
    <property type="match status" value="2"/>
</dbReference>
<comment type="caution">
    <text evidence="3">The sequence shown here is derived from an EMBL/GenBank/DDBJ whole genome shotgun (WGS) entry which is preliminary data.</text>
</comment>
<keyword evidence="4" id="KW-1185">Reference proteome</keyword>
<dbReference type="AlphaFoldDB" id="A0A328ZJZ3"/>